<organism evidence="7 8">
    <name type="scientific">Rhizosaccharibacter radicis</name>
    <dbReference type="NCBI Taxonomy" id="2782605"/>
    <lineage>
        <taxon>Bacteria</taxon>
        <taxon>Pseudomonadati</taxon>
        <taxon>Pseudomonadota</taxon>
        <taxon>Alphaproteobacteria</taxon>
        <taxon>Acetobacterales</taxon>
        <taxon>Acetobacteraceae</taxon>
        <taxon>Rhizosaccharibacter</taxon>
    </lineage>
</organism>
<keyword evidence="8" id="KW-1185">Reference proteome</keyword>
<dbReference type="EMBL" id="JAMZEJ010000010">
    <property type="protein sequence ID" value="MCQ8242246.1"/>
    <property type="molecule type" value="Genomic_DNA"/>
</dbReference>
<evidence type="ECO:0000259" key="6">
    <source>
        <dbReference type="Pfam" id="PF00496"/>
    </source>
</evidence>
<dbReference type="Pfam" id="PF00496">
    <property type="entry name" value="SBP_bac_5"/>
    <property type="match status" value="1"/>
</dbReference>
<evidence type="ECO:0000256" key="3">
    <source>
        <dbReference type="ARBA" id="ARBA00022448"/>
    </source>
</evidence>
<reference evidence="7 8" key="1">
    <citation type="submission" date="2022-06" db="EMBL/GenBank/DDBJ databases">
        <title>Rhizosaccharibacter gen. nov. sp. nov. KSS12, endophytic bacteria isolated from sugarcane.</title>
        <authorList>
            <person name="Pitiwittayakul N."/>
        </authorList>
    </citation>
    <scope>NUCLEOTIDE SEQUENCE [LARGE SCALE GENOMIC DNA]</scope>
    <source>
        <strain evidence="7 8">KSS12</strain>
    </source>
</reference>
<evidence type="ECO:0000313" key="8">
    <source>
        <dbReference type="Proteomes" id="UP001524547"/>
    </source>
</evidence>
<comment type="similarity">
    <text evidence="2">Belongs to the bacterial solute-binding protein 5 family.</text>
</comment>
<keyword evidence="3" id="KW-0813">Transport</keyword>
<protein>
    <submittedName>
        <fullName evidence="7">ABC transporter substrate-binding protein</fullName>
    </submittedName>
</protein>
<feature type="signal peptide" evidence="5">
    <location>
        <begin position="1"/>
        <end position="19"/>
    </location>
</feature>
<accession>A0ABT1W0X3</accession>
<keyword evidence="4 5" id="KW-0732">Signal</keyword>
<dbReference type="RefSeq" id="WP_422921001.1">
    <property type="nucleotide sequence ID" value="NZ_JAMZEJ010000010.1"/>
</dbReference>
<dbReference type="PANTHER" id="PTHR30290:SF10">
    <property type="entry name" value="PERIPLASMIC OLIGOPEPTIDE-BINDING PROTEIN-RELATED"/>
    <property type="match status" value="1"/>
</dbReference>
<sequence length="550" mass="60638">MRRAALIAVAALLTATVLGGCRQKRAAADQASRSGAPRAGGTLVYATDREPLCLDPHVLGDMPQVFLARQYLDSLVSMDATGTIRPWLAESWQISADKLSYRFELRHDVRFTDGTPFDAAALKANLDHIVDPATQSSTAGGYIRQYAGTDIVGPFTAVVHLSSPYAAFLQVLAQGFLGMESPAALRRGRDANCQHPVGSGPFRVERWDHQSRVVLDRNPDYRWAPPIAAHQGPAWLDRVEWRFIPEASVRFGSLQAGEVDVIDGLPPEDETPAGHNPDLWVLIADRPGNPTNGTLNIRRPPFDDIRVREAFIRSCDIDAALASVFFKHYRHAGGPLSPSTPDYSPDFEHSKDFDPARAARLLDEAGWHRGPDGIRMRDGQRLVVHVPIRMSMSAADRSLWEQVQATTRDAGFDTRLEPGPDTAVIAREFRWDYDMRLGYWNTNTPDVLRIVFSSASNRSISGSGRPGPHQNTSGFADPAFDAVVQKALATDDPAERRALYHDAQARIAAAQLQVTTYPQTTRLAIRRDVHGVSIEPSLGVSSLYDAWINR</sequence>
<feature type="chain" id="PRO_5045799091" evidence="5">
    <location>
        <begin position="20"/>
        <end position="550"/>
    </location>
</feature>
<comment type="caution">
    <text evidence="7">The sequence shown here is derived from an EMBL/GenBank/DDBJ whole genome shotgun (WGS) entry which is preliminary data.</text>
</comment>
<dbReference type="SUPFAM" id="SSF53850">
    <property type="entry name" value="Periplasmic binding protein-like II"/>
    <property type="match status" value="1"/>
</dbReference>
<dbReference type="Gene3D" id="3.40.190.10">
    <property type="entry name" value="Periplasmic binding protein-like II"/>
    <property type="match status" value="1"/>
</dbReference>
<proteinExistence type="inferred from homology"/>
<dbReference type="InterPro" id="IPR030678">
    <property type="entry name" value="Peptide/Ni-bd"/>
</dbReference>
<dbReference type="InterPro" id="IPR039424">
    <property type="entry name" value="SBP_5"/>
</dbReference>
<evidence type="ECO:0000313" key="7">
    <source>
        <dbReference type="EMBL" id="MCQ8242246.1"/>
    </source>
</evidence>
<dbReference type="PANTHER" id="PTHR30290">
    <property type="entry name" value="PERIPLASMIC BINDING COMPONENT OF ABC TRANSPORTER"/>
    <property type="match status" value="1"/>
</dbReference>
<evidence type="ECO:0000256" key="1">
    <source>
        <dbReference type="ARBA" id="ARBA00004418"/>
    </source>
</evidence>
<evidence type="ECO:0000256" key="4">
    <source>
        <dbReference type="ARBA" id="ARBA00022729"/>
    </source>
</evidence>
<dbReference type="Gene3D" id="3.10.105.10">
    <property type="entry name" value="Dipeptide-binding Protein, Domain 3"/>
    <property type="match status" value="1"/>
</dbReference>
<dbReference type="CDD" id="cd08492">
    <property type="entry name" value="PBP2_NikA_DppA_OppA_like_15"/>
    <property type="match status" value="1"/>
</dbReference>
<evidence type="ECO:0000256" key="2">
    <source>
        <dbReference type="ARBA" id="ARBA00005695"/>
    </source>
</evidence>
<name>A0ABT1W0X3_9PROT</name>
<feature type="domain" description="Solute-binding protein family 5" evidence="6">
    <location>
        <begin position="83"/>
        <end position="450"/>
    </location>
</feature>
<dbReference type="PIRSF" id="PIRSF002741">
    <property type="entry name" value="MppA"/>
    <property type="match status" value="1"/>
</dbReference>
<gene>
    <name evidence="7" type="ORF">NFI88_15545</name>
</gene>
<dbReference type="Proteomes" id="UP001524547">
    <property type="component" value="Unassembled WGS sequence"/>
</dbReference>
<dbReference type="InterPro" id="IPR000914">
    <property type="entry name" value="SBP_5_dom"/>
</dbReference>
<comment type="subcellular location">
    <subcellularLocation>
        <location evidence="1">Periplasm</location>
    </subcellularLocation>
</comment>
<dbReference type="PROSITE" id="PS51257">
    <property type="entry name" value="PROKAR_LIPOPROTEIN"/>
    <property type="match status" value="1"/>
</dbReference>
<evidence type="ECO:0000256" key="5">
    <source>
        <dbReference type="SAM" id="SignalP"/>
    </source>
</evidence>